<comment type="caution">
    <text evidence="2">The sequence shown here is derived from an EMBL/GenBank/DDBJ whole genome shotgun (WGS) entry which is preliminary data.</text>
</comment>
<evidence type="ECO:0000313" key="2">
    <source>
        <dbReference type="EMBL" id="PIT91717.1"/>
    </source>
</evidence>
<evidence type="ECO:0008006" key="4">
    <source>
        <dbReference type="Google" id="ProtNLM"/>
    </source>
</evidence>
<dbReference type="InterPro" id="IPR038116">
    <property type="entry name" value="TrpR-like_sf"/>
</dbReference>
<organism evidence="2 3">
    <name type="scientific">Candidatus Jorgensenbacteria bacterium CG10_big_fil_rev_8_21_14_0_10_54_38</name>
    <dbReference type="NCBI Taxonomy" id="1974593"/>
    <lineage>
        <taxon>Bacteria</taxon>
        <taxon>Candidatus Joergenseniibacteriota</taxon>
    </lineage>
</organism>
<dbReference type="GO" id="GO:0043565">
    <property type="term" value="F:sequence-specific DNA binding"/>
    <property type="evidence" value="ECO:0007669"/>
    <property type="project" value="InterPro"/>
</dbReference>
<feature type="region of interest" description="Disordered" evidence="1">
    <location>
        <begin position="94"/>
        <end position="135"/>
    </location>
</feature>
<evidence type="ECO:0000313" key="3">
    <source>
        <dbReference type="Proteomes" id="UP000229530"/>
    </source>
</evidence>
<proteinExistence type="predicted"/>
<dbReference type="GO" id="GO:0003700">
    <property type="term" value="F:DNA-binding transcription factor activity"/>
    <property type="evidence" value="ECO:0007669"/>
    <property type="project" value="InterPro"/>
</dbReference>
<evidence type="ECO:0000256" key="1">
    <source>
        <dbReference type="SAM" id="MobiDB-lite"/>
    </source>
</evidence>
<dbReference type="InterPro" id="IPR000831">
    <property type="entry name" value="Trp_repress"/>
</dbReference>
<sequence length="135" mass="15726">MCYNTPYMTRVNKKQIEGAVRNEAWQRFREAVKKSGSNEAVTKALAAFLTPSEMTMLEKRLVIPVLLARGLSYREICRAIDISQNTVSFVKHHLTRKPRISRQHNLSANPRRREKATPFHSRSGRDRWSWTDVSR</sequence>
<dbReference type="EMBL" id="PFBE01000023">
    <property type="protein sequence ID" value="PIT91717.1"/>
    <property type="molecule type" value="Genomic_DNA"/>
</dbReference>
<dbReference type="InterPro" id="IPR010921">
    <property type="entry name" value="Trp_repressor/repl_initiator"/>
</dbReference>
<protein>
    <recommendedName>
        <fullName evidence="4">HTH luxR-type domain-containing protein</fullName>
    </recommendedName>
</protein>
<reference evidence="3" key="1">
    <citation type="submission" date="2017-09" db="EMBL/GenBank/DDBJ databases">
        <title>Depth-based differentiation of microbial function through sediment-hosted aquifers and enrichment of novel symbionts in the deep terrestrial subsurface.</title>
        <authorList>
            <person name="Probst A.J."/>
            <person name="Ladd B."/>
            <person name="Jarett J.K."/>
            <person name="Geller-Mcgrath D.E."/>
            <person name="Sieber C.M.K."/>
            <person name="Emerson J.B."/>
            <person name="Anantharaman K."/>
            <person name="Thomas B.C."/>
            <person name="Malmstrom R."/>
            <person name="Stieglmeier M."/>
            <person name="Klingl A."/>
            <person name="Woyke T."/>
            <person name="Ryan C.M."/>
            <person name="Banfield J.F."/>
        </authorList>
    </citation>
    <scope>NUCLEOTIDE SEQUENCE [LARGE SCALE GENOMIC DNA]</scope>
</reference>
<gene>
    <name evidence="2" type="ORF">COU12_01590</name>
</gene>
<feature type="compositionally biased region" description="Basic and acidic residues" evidence="1">
    <location>
        <begin position="123"/>
        <end position="135"/>
    </location>
</feature>
<dbReference type="Proteomes" id="UP000229530">
    <property type="component" value="Unassembled WGS sequence"/>
</dbReference>
<name>A0A2M6WG23_9BACT</name>
<dbReference type="AlphaFoldDB" id="A0A2M6WG23"/>
<dbReference type="Gene3D" id="1.10.1270.10">
    <property type="entry name" value="TrpR-like"/>
    <property type="match status" value="1"/>
</dbReference>
<dbReference type="Pfam" id="PF01371">
    <property type="entry name" value="Trp_repressor"/>
    <property type="match status" value="1"/>
</dbReference>
<dbReference type="SUPFAM" id="SSF48295">
    <property type="entry name" value="TrpR-like"/>
    <property type="match status" value="1"/>
</dbReference>
<accession>A0A2M6WG23</accession>